<keyword evidence="1" id="KW-0285">Flavoprotein</keyword>
<accession>A0ABZ2J945</accession>
<dbReference type="EMBL" id="CP146612">
    <property type="protein sequence ID" value="WWX25636.1"/>
    <property type="molecule type" value="Genomic_DNA"/>
</dbReference>
<comment type="catalytic activity">
    <reaction evidence="1">
        <text>dUMP + (6R)-5,10-methylene-5,6,7,8-tetrahydrofolate + NADPH + H(+) = dTMP + (6S)-5,6,7,8-tetrahydrofolate + NADP(+)</text>
        <dbReference type="Rhea" id="RHEA:29043"/>
        <dbReference type="ChEBI" id="CHEBI:15378"/>
        <dbReference type="ChEBI" id="CHEBI:15636"/>
        <dbReference type="ChEBI" id="CHEBI:57453"/>
        <dbReference type="ChEBI" id="CHEBI:57783"/>
        <dbReference type="ChEBI" id="CHEBI:58349"/>
        <dbReference type="ChEBI" id="CHEBI:63528"/>
        <dbReference type="ChEBI" id="CHEBI:246422"/>
        <dbReference type="EC" id="2.1.1.148"/>
    </reaction>
</comment>
<comment type="subunit">
    <text evidence="1">Homotetramer.</text>
</comment>
<dbReference type="EC" id="2.1.1.148" evidence="1"/>
<keyword evidence="1" id="KW-0274">FAD</keyword>
<dbReference type="RefSeq" id="WP_338737990.1">
    <property type="nucleotide sequence ID" value="NZ_CP146612.1"/>
</dbReference>
<feature type="binding site" evidence="1">
    <location>
        <position position="84"/>
    </location>
    <ligand>
        <name>FAD</name>
        <dbReference type="ChEBI" id="CHEBI:57692"/>
        <note>ligand shared between neighboring subunits</note>
    </ligand>
</feature>
<dbReference type="Gene3D" id="3.30.1360.170">
    <property type="match status" value="1"/>
</dbReference>
<dbReference type="InterPro" id="IPR003669">
    <property type="entry name" value="Thymidylate_synthase_ThyX"/>
</dbReference>
<dbReference type="GO" id="GO:0032259">
    <property type="term" value="P:methylation"/>
    <property type="evidence" value="ECO:0007669"/>
    <property type="project" value="UniProtKB-KW"/>
</dbReference>
<feature type="binding site" evidence="1">
    <location>
        <begin position="76"/>
        <end position="78"/>
    </location>
    <ligand>
        <name>FAD</name>
        <dbReference type="ChEBI" id="CHEBI:57692"/>
        <note>ligand shared between neighboring subunits</note>
    </ligand>
</feature>
<feature type="binding site" evidence="1">
    <location>
        <position position="165"/>
    </location>
    <ligand>
        <name>dUMP</name>
        <dbReference type="ChEBI" id="CHEBI:246422"/>
        <note>ligand shared between dimeric partners</note>
    </ligand>
</feature>
<feature type="binding site" evidence="1">
    <location>
        <begin position="73"/>
        <end position="76"/>
    </location>
    <ligand>
        <name>dUMP</name>
        <dbReference type="ChEBI" id="CHEBI:246422"/>
        <note>ligand shared between dimeric partners</note>
    </ligand>
</feature>
<feature type="binding site" description="in other chain" evidence="1">
    <location>
        <begin position="84"/>
        <end position="88"/>
    </location>
    <ligand>
        <name>dUMP</name>
        <dbReference type="ChEBI" id="CHEBI:246422"/>
        <note>ligand shared between dimeric partners</note>
    </ligand>
</feature>
<keyword evidence="1" id="KW-0545">Nucleotide biosynthesis</keyword>
<comment type="function">
    <text evidence="1">Catalyzes the reductive methylation of 2'-deoxyuridine-5'-monophosphate (dUMP) to 2'-deoxythymidine-5'-monophosphate (dTMP) while utilizing 5,10-methylenetetrahydrofolate (mTHF) as the methyl donor, and NADPH and FADH(2) as the reductant.</text>
</comment>
<organism evidence="2 3">
    <name type="scientific">Candidatus Dehalogenimonas loeffleri</name>
    <dbReference type="NCBI Taxonomy" id="3127115"/>
    <lineage>
        <taxon>Bacteria</taxon>
        <taxon>Bacillati</taxon>
        <taxon>Chloroflexota</taxon>
        <taxon>Dehalococcoidia</taxon>
        <taxon>Dehalococcoidales</taxon>
        <taxon>Dehalococcoidaceae</taxon>
        <taxon>Dehalogenimonas</taxon>
    </lineage>
</organism>
<proteinExistence type="inferred from homology"/>
<reference evidence="2 3" key="1">
    <citation type="submission" date="2024-03" db="EMBL/GenBank/DDBJ databases">
        <title>A Dehalogenimonas Isolated from Estuarine Sediments Dihaloeliminates Chlorinated Alkanes.</title>
        <authorList>
            <person name="Yang Y."/>
            <person name="Wang H."/>
        </authorList>
    </citation>
    <scope>NUCLEOTIDE SEQUENCE [LARGE SCALE GENOMIC DNA]</scope>
    <source>
        <strain evidence="2 3">W</strain>
    </source>
</reference>
<evidence type="ECO:0000313" key="2">
    <source>
        <dbReference type="EMBL" id="WWX25636.1"/>
    </source>
</evidence>
<keyword evidence="3" id="KW-1185">Reference proteome</keyword>
<comment type="similarity">
    <text evidence="1">Belongs to the thymidylate synthase ThyX family.</text>
</comment>
<dbReference type="HAMAP" id="MF_01408">
    <property type="entry name" value="ThyX"/>
    <property type="match status" value="1"/>
</dbReference>
<dbReference type="Pfam" id="PF02511">
    <property type="entry name" value="Thy1"/>
    <property type="match status" value="1"/>
</dbReference>
<feature type="binding site" evidence="1">
    <location>
        <begin position="154"/>
        <end position="156"/>
    </location>
    <ligand>
        <name>FAD</name>
        <dbReference type="ChEBI" id="CHEBI:57692"/>
        <note>ligand shared between neighboring subunits</note>
    </ligand>
</feature>
<dbReference type="PROSITE" id="PS51331">
    <property type="entry name" value="THYX"/>
    <property type="match status" value="1"/>
</dbReference>
<feature type="active site" description="Involved in ionization of N3 of dUMP, leading to its activation" evidence="1">
    <location>
        <position position="165"/>
    </location>
</feature>
<feature type="binding site" evidence="1">
    <location>
        <position position="53"/>
    </location>
    <ligand>
        <name>FAD</name>
        <dbReference type="ChEBI" id="CHEBI:57692"/>
        <note>ligand shared between neighboring subunits</note>
    </ligand>
</feature>
<gene>
    <name evidence="1 2" type="primary">thyX</name>
    <name evidence="2" type="ORF">V8247_01300</name>
</gene>
<keyword evidence="1" id="KW-0521">NADP</keyword>
<dbReference type="GO" id="GO:0050797">
    <property type="term" value="F:thymidylate synthase (FAD) activity"/>
    <property type="evidence" value="ECO:0007669"/>
    <property type="project" value="UniProtKB-EC"/>
</dbReference>
<evidence type="ECO:0000313" key="3">
    <source>
        <dbReference type="Proteomes" id="UP001375370"/>
    </source>
</evidence>
<keyword evidence="1 2" id="KW-0489">Methyltransferase</keyword>
<dbReference type="Proteomes" id="UP001375370">
    <property type="component" value="Chromosome"/>
</dbReference>
<dbReference type="NCBIfam" id="TIGR02170">
    <property type="entry name" value="thyX"/>
    <property type="match status" value="1"/>
</dbReference>
<dbReference type="InterPro" id="IPR036098">
    <property type="entry name" value="Thymidylate_synthase_ThyX_sf"/>
</dbReference>
<feature type="binding site" description="in other chain" evidence="1">
    <location>
        <position position="138"/>
    </location>
    <ligand>
        <name>dUMP</name>
        <dbReference type="ChEBI" id="CHEBI:246422"/>
        <note>ligand shared between dimeric partners</note>
    </ligand>
</feature>
<dbReference type="PANTHER" id="PTHR34934:SF1">
    <property type="entry name" value="FLAVIN-DEPENDENT THYMIDYLATE SYNTHASE"/>
    <property type="match status" value="1"/>
</dbReference>
<keyword evidence="1 2" id="KW-0808">Transferase</keyword>
<comment type="cofactor">
    <cofactor evidence="1">
        <name>FAD</name>
        <dbReference type="ChEBI" id="CHEBI:57692"/>
    </cofactor>
    <text evidence="1">Binds 4 FAD per tetramer. Each FAD binding site is formed by three monomers.</text>
</comment>
<dbReference type="CDD" id="cd20175">
    <property type="entry name" value="ThyX"/>
    <property type="match status" value="1"/>
</dbReference>
<evidence type="ECO:0000256" key="1">
    <source>
        <dbReference type="HAMAP-Rule" id="MF_01408"/>
    </source>
</evidence>
<protein>
    <recommendedName>
        <fullName evidence="1">Flavin-dependent thymidylate synthase</fullName>
        <shortName evidence="1">FDTS</shortName>
        <ecNumber evidence="1">2.1.1.148</ecNumber>
    </recommendedName>
    <alternativeName>
        <fullName evidence="1">FAD-dependent thymidylate synthase</fullName>
    </alternativeName>
    <alternativeName>
        <fullName evidence="1">Thymidylate synthase ThyX</fullName>
        <shortName evidence="1">TS</shortName>
        <shortName evidence="1">TSase</shortName>
    </alternativeName>
</protein>
<dbReference type="PANTHER" id="PTHR34934">
    <property type="entry name" value="FLAVIN-DEPENDENT THYMIDYLATE SYNTHASE"/>
    <property type="match status" value="1"/>
</dbReference>
<feature type="binding site" evidence="1">
    <location>
        <position position="160"/>
    </location>
    <ligand>
        <name>FAD</name>
        <dbReference type="ChEBI" id="CHEBI:57692"/>
        <note>ligand shared between neighboring subunits</note>
    </ligand>
</feature>
<dbReference type="SUPFAM" id="SSF69796">
    <property type="entry name" value="Thymidylate synthase-complementing protein Thy1"/>
    <property type="match status" value="1"/>
</dbReference>
<sequence>MTEQYDIEVRLLAVTPHGEDLTEQAGRLCYASGDKQGTSERWLQARIKQGHESLLEHASASFYIRASRALTHELVRHRIASYSQRSQRYVKESEADFITPPELTAFEGAAEVYEASMKDAWDAYRKLLNAGVKPEIARYVLPNACATEIICSWNFREIRHIVKLRSGPAALPEMRAVANAIKDIMKAEAPKIFGDLE</sequence>
<comment type="pathway">
    <text evidence="1">Pyrimidine metabolism; dTTP biosynthesis.</text>
</comment>
<name>A0ABZ2J945_9CHLR</name>